<gene>
    <name evidence="1" type="ORF">TCM_009972</name>
</gene>
<protein>
    <submittedName>
        <fullName evidence="1">Uncharacterized protein</fullName>
    </submittedName>
</protein>
<dbReference type="Proteomes" id="UP000026915">
    <property type="component" value="Chromosome 2"/>
</dbReference>
<reference evidence="1 2" key="1">
    <citation type="journal article" date="2013" name="Genome Biol.">
        <title>The genome sequence of the most widely cultivated cacao type and its use to identify candidate genes regulating pod color.</title>
        <authorList>
            <person name="Motamayor J.C."/>
            <person name="Mockaitis K."/>
            <person name="Schmutz J."/>
            <person name="Haiminen N."/>
            <person name="Iii D.L."/>
            <person name="Cornejo O."/>
            <person name="Findley S.D."/>
            <person name="Zheng P."/>
            <person name="Utro F."/>
            <person name="Royaert S."/>
            <person name="Saski C."/>
            <person name="Jenkins J."/>
            <person name="Podicheti R."/>
            <person name="Zhao M."/>
            <person name="Scheffler B.E."/>
            <person name="Stack J.C."/>
            <person name="Feltus F.A."/>
            <person name="Mustiga G.M."/>
            <person name="Amores F."/>
            <person name="Phillips W."/>
            <person name="Marelli J.P."/>
            <person name="May G.D."/>
            <person name="Shapiro H."/>
            <person name="Ma J."/>
            <person name="Bustamante C.D."/>
            <person name="Schnell R.J."/>
            <person name="Main D."/>
            <person name="Gilbert D."/>
            <person name="Parida L."/>
            <person name="Kuhn D.N."/>
        </authorList>
    </citation>
    <scope>NUCLEOTIDE SEQUENCE [LARGE SCALE GENOMIC DNA]</scope>
    <source>
        <strain evidence="2">cv. Matina 1-6</strain>
    </source>
</reference>
<dbReference type="AlphaFoldDB" id="A0A061E5D9"/>
<dbReference type="HOGENOM" id="CLU_2594603_0_0_1"/>
<organism evidence="1 2">
    <name type="scientific">Theobroma cacao</name>
    <name type="common">Cacao</name>
    <name type="synonym">Cocoa</name>
    <dbReference type="NCBI Taxonomy" id="3641"/>
    <lineage>
        <taxon>Eukaryota</taxon>
        <taxon>Viridiplantae</taxon>
        <taxon>Streptophyta</taxon>
        <taxon>Embryophyta</taxon>
        <taxon>Tracheophyta</taxon>
        <taxon>Spermatophyta</taxon>
        <taxon>Magnoliopsida</taxon>
        <taxon>eudicotyledons</taxon>
        <taxon>Gunneridae</taxon>
        <taxon>Pentapetalae</taxon>
        <taxon>rosids</taxon>
        <taxon>malvids</taxon>
        <taxon>Malvales</taxon>
        <taxon>Malvaceae</taxon>
        <taxon>Byttnerioideae</taxon>
        <taxon>Theobroma</taxon>
    </lineage>
</organism>
<evidence type="ECO:0000313" key="2">
    <source>
        <dbReference type="Proteomes" id="UP000026915"/>
    </source>
</evidence>
<keyword evidence="2" id="KW-1185">Reference proteome</keyword>
<dbReference type="InParanoid" id="A0A061E5D9"/>
<proteinExistence type="predicted"/>
<accession>A0A061E5D9</accession>
<sequence>MSVDRDTAAVVTSSREVPGRDKSLRGALRGKLSLGKLRNCGKGLELRMFGEKFFYIQEKVIVSDVGREHQRLRENLTEYI</sequence>
<dbReference type="Gramene" id="EOY00210">
    <property type="protein sequence ID" value="EOY00210"/>
    <property type="gene ID" value="TCM_009972"/>
</dbReference>
<dbReference type="EMBL" id="CM001880">
    <property type="protein sequence ID" value="EOY00210.1"/>
    <property type="molecule type" value="Genomic_DNA"/>
</dbReference>
<evidence type="ECO:0000313" key="1">
    <source>
        <dbReference type="EMBL" id="EOY00210.1"/>
    </source>
</evidence>
<name>A0A061E5D9_THECC</name>